<evidence type="ECO:0000256" key="10">
    <source>
        <dbReference type="RuleBase" id="RU003835"/>
    </source>
</evidence>
<keyword evidence="5 9" id="KW-0547">Nucleotide-binding</keyword>
<organism evidence="11 12">
    <name type="scientific">Alistipes ihumii AP11</name>
    <dbReference type="NCBI Taxonomy" id="1211813"/>
    <lineage>
        <taxon>Bacteria</taxon>
        <taxon>Pseudomonadati</taxon>
        <taxon>Bacteroidota</taxon>
        <taxon>Bacteroidia</taxon>
        <taxon>Bacteroidales</taxon>
        <taxon>Rikenellaceae</taxon>
        <taxon>Alistipes</taxon>
    </lineage>
</organism>
<keyword evidence="7 9" id="KW-0067">ATP-binding</keyword>
<dbReference type="InterPro" id="IPR011245">
    <property type="entry name" value="Butyrate_kin"/>
</dbReference>
<protein>
    <recommendedName>
        <fullName evidence="9">Probable butyrate kinase</fullName>
        <shortName evidence="9">BK</shortName>
        <ecNumber evidence="9">2.7.2.7</ecNumber>
    </recommendedName>
    <alternativeName>
        <fullName evidence="9">Branched-chain carboxylic acid kinase</fullName>
    </alternativeName>
</protein>
<dbReference type="RefSeq" id="WP_019245113.1">
    <property type="nucleotide sequence ID" value="NZ_CAPH01000006.1"/>
</dbReference>
<evidence type="ECO:0000313" key="11">
    <source>
        <dbReference type="EMBL" id="UWN57485.1"/>
    </source>
</evidence>
<accession>A0ABY5UZV5</accession>
<dbReference type="SUPFAM" id="SSF53067">
    <property type="entry name" value="Actin-like ATPase domain"/>
    <property type="match status" value="2"/>
</dbReference>
<evidence type="ECO:0000256" key="3">
    <source>
        <dbReference type="ARBA" id="ARBA00022490"/>
    </source>
</evidence>
<dbReference type="PRINTS" id="PR00471">
    <property type="entry name" value="ACETATEKNASE"/>
</dbReference>
<dbReference type="HAMAP" id="MF_00542">
    <property type="entry name" value="Butyrate_kinase"/>
    <property type="match status" value="1"/>
</dbReference>
<keyword evidence="3 9" id="KW-0963">Cytoplasm</keyword>
<evidence type="ECO:0000256" key="5">
    <source>
        <dbReference type="ARBA" id="ARBA00022741"/>
    </source>
</evidence>
<dbReference type="PANTHER" id="PTHR21060:SF3">
    <property type="entry name" value="BUTYRATE KINASE 2-RELATED"/>
    <property type="match status" value="1"/>
</dbReference>
<evidence type="ECO:0000256" key="8">
    <source>
        <dbReference type="ARBA" id="ARBA00048596"/>
    </source>
</evidence>
<evidence type="ECO:0000313" key="12">
    <source>
        <dbReference type="Proteomes" id="UP001059295"/>
    </source>
</evidence>
<name>A0ABY5UZV5_9BACT</name>
<sequence>MDRQYVILVVNPGATSTKVSVYDDLRERVSRTIRHSADELKPYACVADQFGFRRDLVLEALREEGVEFASLSAVIGRGGLVKPIESGVYEVNDALRRDLGHAPQGEHASNLGGLIAADIASRIPGARAFIADPVVVDELDDVARVAGHPLFRRVSIFHALNQKATGRRYARENGRAYEDMNLIVAHMGGGISVGAHRRGRVVDVNNALDGDGALSPDRSGSLPAGQLADLCFGGKFSAEEVRRMICGRGGLSAWVGSNSVREIVERMKAGDDDCRRVIEAMAYQVAKQIGAMAAVLEGRVDAVLLTGGIAYSETVCDLIRRRTAFVAPVVVMPGEDEMGALAENALRVLRGEERPKIYE</sequence>
<evidence type="ECO:0000256" key="4">
    <source>
        <dbReference type="ARBA" id="ARBA00022679"/>
    </source>
</evidence>
<dbReference type="InterPro" id="IPR043129">
    <property type="entry name" value="ATPase_NBD"/>
</dbReference>
<keyword evidence="4 9" id="KW-0808">Transferase</keyword>
<dbReference type="Proteomes" id="UP001059295">
    <property type="component" value="Chromosome"/>
</dbReference>
<dbReference type="PANTHER" id="PTHR21060">
    <property type="entry name" value="ACETATE KINASE"/>
    <property type="match status" value="1"/>
</dbReference>
<dbReference type="EMBL" id="CP102294">
    <property type="protein sequence ID" value="UWN57485.1"/>
    <property type="molecule type" value="Genomic_DNA"/>
</dbReference>
<dbReference type="CDD" id="cd24011">
    <property type="entry name" value="ASKHA_NBD_BK"/>
    <property type="match status" value="1"/>
</dbReference>
<dbReference type="EC" id="2.7.2.7" evidence="9"/>
<evidence type="ECO:0000256" key="2">
    <source>
        <dbReference type="ARBA" id="ARBA00008748"/>
    </source>
</evidence>
<gene>
    <name evidence="9 11" type="primary">buk</name>
    <name evidence="11" type="ORF">NQ491_01540</name>
</gene>
<comment type="catalytic activity">
    <reaction evidence="8 9">
        <text>butanoate + ATP = butanoyl phosphate + ADP</text>
        <dbReference type="Rhea" id="RHEA:13585"/>
        <dbReference type="ChEBI" id="CHEBI:17968"/>
        <dbReference type="ChEBI" id="CHEBI:30616"/>
        <dbReference type="ChEBI" id="CHEBI:58079"/>
        <dbReference type="ChEBI" id="CHEBI:456216"/>
        <dbReference type="EC" id="2.7.2.7"/>
    </reaction>
</comment>
<dbReference type="InterPro" id="IPR000890">
    <property type="entry name" value="Aliphatic_acid_kin_short-chain"/>
</dbReference>
<evidence type="ECO:0000256" key="6">
    <source>
        <dbReference type="ARBA" id="ARBA00022777"/>
    </source>
</evidence>
<keyword evidence="12" id="KW-1185">Reference proteome</keyword>
<comment type="subcellular location">
    <subcellularLocation>
        <location evidence="1 9">Cytoplasm</location>
    </subcellularLocation>
</comment>
<dbReference type="PROSITE" id="PS01076">
    <property type="entry name" value="ACETATE_KINASE_2"/>
    <property type="match status" value="1"/>
</dbReference>
<evidence type="ECO:0000256" key="7">
    <source>
        <dbReference type="ARBA" id="ARBA00022840"/>
    </source>
</evidence>
<keyword evidence="6 9" id="KW-0418">Kinase</keyword>
<dbReference type="GeneID" id="82890376"/>
<dbReference type="Pfam" id="PF00871">
    <property type="entry name" value="Acetate_kinase"/>
    <property type="match status" value="1"/>
</dbReference>
<dbReference type="NCBIfam" id="TIGR02707">
    <property type="entry name" value="butyr_kinase"/>
    <property type="match status" value="1"/>
</dbReference>
<dbReference type="Gene3D" id="3.30.420.40">
    <property type="match status" value="2"/>
</dbReference>
<evidence type="ECO:0000256" key="1">
    <source>
        <dbReference type="ARBA" id="ARBA00004496"/>
    </source>
</evidence>
<comment type="similarity">
    <text evidence="2 9 10">Belongs to the acetokinase family.</text>
</comment>
<evidence type="ECO:0000256" key="9">
    <source>
        <dbReference type="HAMAP-Rule" id="MF_00542"/>
    </source>
</evidence>
<reference evidence="11" key="1">
    <citation type="journal article" date="2022" name="Cell">
        <title>Design, construction, and in vivo augmentation of a complex gut microbiome.</title>
        <authorList>
            <person name="Cheng A.G."/>
            <person name="Ho P.Y."/>
            <person name="Aranda-Diaz A."/>
            <person name="Jain S."/>
            <person name="Yu F.B."/>
            <person name="Meng X."/>
            <person name="Wang M."/>
            <person name="Iakiviak M."/>
            <person name="Nagashima K."/>
            <person name="Zhao A."/>
            <person name="Murugkar P."/>
            <person name="Patil A."/>
            <person name="Atabakhsh K."/>
            <person name="Weakley A."/>
            <person name="Yan J."/>
            <person name="Brumbaugh A.R."/>
            <person name="Higginbottom S."/>
            <person name="Dimas A."/>
            <person name="Shiver A.L."/>
            <person name="Deutschbauer A."/>
            <person name="Neff N."/>
            <person name="Sonnenburg J.L."/>
            <person name="Huang K.C."/>
            <person name="Fischbach M.A."/>
        </authorList>
    </citation>
    <scope>NUCLEOTIDE SEQUENCE</scope>
    <source>
        <strain evidence="11">AP11</strain>
    </source>
</reference>
<dbReference type="NCBIfam" id="NF002834">
    <property type="entry name" value="PRK03011.1-5"/>
    <property type="match status" value="1"/>
</dbReference>
<dbReference type="GO" id="GO:0047761">
    <property type="term" value="F:butyrate kinase activity"/>
    <property type="evidence" value="ECO:0007669"/>
    <property type="project" value="UniProtKB-EC"/>
</dbReference>
<dbReference type="InterPro" id="IPR023865">
    <property type="entry name" value="Aliphatic_acid_kinase_CS"/>
</dbReference>
<proteinExistence type="inferred from homology"/>
<dbReference type="PIRSF" id="PIRSF036458">
    <property type="entry name" value="Butyrate_kin"/>
    <property type="match status" value="1"/>
</dbReference>